<accession>A0ABD5W4F0</accession>
<reference evidence="1 2" key="1">
    <citation type="journal article" date="2019" name="Int. J. Syst. Evol. Microbiol.">
        <title>The Global Catalogue of Microorganisms (GCM) 10K type strain sequencing project: providing services to taxonomists for standard genome sequencing and annotation.</title>
        <authorList>
            <consortium name="The Broad Institute Genomics Platform"/>
            <consortium name="The Broad Institute Genome Sequencing Center for Infectious Disease"/>
            <person name="Wu L."/>
            <person name="Ma J."/>
        </authorList>
    </citation>
    <scope>NUCLEOTIDE SEQUENCE [LARGE SCALE GENOMIC DNA]</scope>
    <source>
        <strain evidence="1 2">JCM 30072</strain>
    </source>
</reference>
<evidence type="ECO:0008006" key="3">
    <source>
        <dbReference type="Google" id="ProtNLM"/>
    </source>
</evidence>
<evidence type="ECO:0000313" key="2">
    <source>
        <dbReference type="Proteomes" id="UP001596445"/>
    </source>
</evidence>
<dbReference type="Proteomes" id="UP001596445">
    <property type="component" value="Unassembled WGS sequence"/>
</dbReference>
<dbReference type="EMBL" id="JBHSZI010000001">
    <property type="protein sequence ID" value="MFC7058494.1"/>
    <property type="molecule type" value="Genomic_DNA"/>
</dbReference>
<gene>
    <name evidence="1" type="ORF">ACFQQG_10285</name>
</gene>
<evidence type="ECO:0000313" key="1">
    <source>
        <dbReference type="EMBL" id="MFC7058494.1"/>
    </source>
</evidence>
<comment type="caution">
    <text evidence="1">The sequence shown here is derived from an EMBL/GenBank/DDBJ whole genome shotgun (WGS) entry which is preliminary data.</text>
</comment>
<sequence length="141" mass="16113">MRLADLLREGLEGEDQDARENERMPTPLHCFAVQRYSMGLSLREIEAVLDWLGVGCCHQAIWYWNKTRAESQSEPPTAAPSWVTVDVEDIDKHTYTTEDLQEVFDDERCWGIRCQISEQSDGSEELELFLAGTIEGSVECQ</sequence>
<protein>
    <recommendedName>
        <fullName evidence="3">Transposase</fullName>
    </recommendedName>
</protein>
<organism evidence="1 2">
    <name type="scientific">Halovenus salina</name>
    <dbReference type="NCBI Taxonomy" id="1510225"/>
    <lineage>
        <taxon>Archaea</taxon>
        <taxon>Methanobacteriati</taxon>
        <taxon>Methanobacteriota</taxon>
        <taxon>Stenosarchaea group</taxon>
        <taxon>Halobacteria</taxon>
        <taxon>Halobacteriales</taxon>
        <taxon>Haloarculaceae</taxon>
        <taxon>Halovenus</taxon>
    </lineage>
</organism>
<name>A0ABD5W4F0_9EURY</name>
<keyword evidence="2" id="KW-1185">Reference proteome</keyword>
<dbReference type="AlphaFoldDB" id="A0ABD5W4F0"/>
<dbReference type="GeneID" id="76630496"/>
<proteinExistence type="predicted"/>
<dbReference type="RefSeq" id="WP_267161201.1">
    <property type="nucleotide sequence ID" value="NZ_CP112972.1"/>
</dbReference>